<protein>
    <submittedName>
        <fullName evidence="2">SIS domain-containing protein</fullName>
        <ecNumber evidence="2">3.5.-.-</ecNumber>
    </submittedName>
</protein>
<proteinExistence type="predicted"/>
<accession>A0ABW0SG21</accession>
<dbReference type="EC" id="3.5.-.-" evidence="2"/>
<dbReference type="SUPFAM" id="SSF53697">
    <property type="entry name" value="SIS domain"/>
    <property type="match status" value="1"/>
</dbReference>
<dbReference type="InterPro" id="IPR046348">
    <property type="entry name" value="SIS_dom_sf"/>
</dbReference>
<sequence>MSLQHTATWREIQGQPDLWDALSRSPALRDARDWIAMLAAKEVWLCGAGSSALLGEIVATALDGVIHPRLRALPTTDLVARPRAFLPTKALVIQFSRSGDTAESVATLDALDALSPETARLHVTCNAAGTLATRAPKTHPDPRLRPAPFHVLTLPEAAHDAGFAMTGSFTAMLLTALALLAPEGAQPIPEHAAHLRRLLPLYEDAARAARTPERLVFLGTGPLQPAARECALKVTELTAGMIPAVWDTPLGFRHGPRAALRGAADVVLLRSPDRHAALYEDDLAAELRATHPETRVLTLGPGGDLDVPMPDGAEWGAALVVPFAQVLAATLADRLGLPVDDPFAGQGTLTRVVQGLRLHKVKP</sequence>
<gene>
    <name evidence="2" type="ORF">ACFPOC_15890</name>
</gene>
<organism evidence="2 3">
    <name type="scientific">Rubellimicrobium aerolatum</name>
    <dbReference type="NCBI Taxonomy" id="490979"/>
    <lineage>
        <taxon>Bacteria</taxon>
        <taxon>Pseudomonadati</taxon>
        <taxon>Pseudomonadota</taxon>
        <taxon>Alphaproteobacteria</taxon>
        <taxon>Rhodobacterales</taxon>
        <taxon>Roseobacteraceae</taxon>
        <taxon>Rubellimicrobium</taxon>
    </lineage>
</organism>
<feature type="domain" description="SIS" evidence="1">
    <location>
        <begin position="34"/>
        <end position="190"/>
    </location>
</feature>
<dbReference type="PROSITE" id="PS51464">
    <property type="entry name" value="SIS"/>
    <property type="match status" value="2"/>
</dbReference>
<evidence type="ECO:0000259" key="1">
    <source>
        <dbReference type="PROSITE" id="PS51464"/>
    </source>
</evidence>
<dbReference type="EMBL" id="JBHSNA010000021">
    <property type="protein sequence ID" value="MFC5567895.1"/>
    <property type="molecule type" value="Genomic_DNA"/>
</dbReference>
<dbReference type="RefSeq" id="WP_245218694.1">
    <property type="nucleotide sequence ID" value="NZ_JAGGJP010000005.1"/>
</dbReference>
<name>A0ABW0SG21_9RHOB</name>
<keyword evidence="2" id="KW-0378">Hydrolase</keyword>
<keyword evidence="3" id="KW-1185">Reference proteome</keyword>
<dbReference type="GO" id="GO:0016787">
    <property type="term" value="F:hydrolase activity"/>
    <property type="evidence" value="ECO:0007669"/>
    <property type="project" value="UniProtKB-KW"/>
</dbReference>
<comment type="caution">
    <text evidence="2">The sequence shown here is derived from an EMBL/GenBank/DDBJ whole genome shotgun (WGS) entry which is preliminary data.</text>
</comment>
<evidence type="ECO:0000313" key="3">
    <source>
        <dbReference type="Proteomes" id="UP001596056"/>
    </source>
</evidence>
<feature type="domain" description="SIS" evidence="1">
    <location>
        <begin position="205"/>
        <end position="342"/>
    </location>
</feature>
<dbReference type="Proteomes" id="UP001596056">
    <property type="component" value="Unassembled WGS sequence"/>
</dbReference>
<reference evidence="3" key="1">
    <citation type="journal article" date="2019" name="Int. J. Syst. Evol. Microbiol.">
        <title>The Global Catalogue of Microorganisms (GCM) 10K type strain sequencing project: providing services to taxonomists for standard genome sequencing and annotation.</title>
        <authorList>
            <consortium name="The Broad Institute Genomics Platform"/>
            <consortium name="The Broad Institute Genome Sequencing Center for Infectious Disease"/>
            <person name="Wu L."/>
            <person name="Ma J."/>
        </authorList>
    </citation>
    <scope>NUCLEOTIDE SEQUENCE [LARGE SCALE GENOMIC DNA]</scope>
    <source>
        <strain evidence="3">KACC 11588</strain>
    </source>
</reference>
<evidence type="ECO:0000313" key="2">
    <source>
        <dbReference type="EMBL" id="MFC5567895.1"/>
    </source>
</evidence>
<dbReference type="InterPro" id="IPR001347">
    <property type="entry name" value="SIS_dom"/>
</dbReference>
<dbReference type="Gene3D" id="3.40.50.10490">
    <property type="entry name" value="Glucose-6-phosphate isomerase like protein, domain 1"/>
    <property type="match status" value="2"/>
</dbReference>